<dbReference type="Proteomes" id="UP000006727">
    <property type="component" value="Chromosome 16"/>
</dbReference>
<dbReference type="Gene3D" id="1.25.40.10">
    <property type="entry name" value="Tetratricopeptide repeat domain"/>
    <property type="match status" value="1"/>
</dbReference>
<evidence type="ECO:0000256" key="2">
    <source>
        <dbReference type="ARBA" id="ARBA00022737"/>
    </source>
</evidence>
<dbReference type="PANTHER" id="PTHR47447">
    <property type="entry name" value="OS03G0856100 PROTEIN"/>
    <property type="match status" value="1"/>
</dbReference>
<dbReference type="Pfam" id="PF01535">
    <property type="entry name" value="PPR"/>
    <property type="match status" value="1"/>
</dbReference>
<dbReference type="Pfam" id="PF13812">
    <property type="entry name" value="PPR_3"/>
    <property type="match status" value="1"/>
</dbReference>
<gene>
    <name evidence="5" type="primary">LOC112293004</name>
</gene>
<dbReference type="InterPro" id="IPR002625">
    <property type="entry name" value="Smr_dom"/>
</dbReference>
<dbReference type="Gene3D" id="3.30.1370.110">
    <property type="match status" value="1"/>
</dbReference>
<accession>A0A7I4BET5</accession>
<proteinExistence type="inferred from homology"/>
<feature type="domain" description="Smr" evidence="4">
    <location>
        <begin position="291"/>
        <end position="374"/>
    </location>
</feature>
<keyword evidence="6" id="KW-1185">Reference proteome</keyword>
<protein>
    <recommendedName>
        <fullName evidence="4">Smr domain-containing protein</fullName>
    </recommendedName>
</protein>
<evidence type="ECO:0000313" key="6">
    <source>
        <dbReference type="Proteomes" id="UP000006727"/>
    </source>
</evidence>
<comment type="similarity">
    <text evidence="1">Belongs to the PPR family. P subfamily.</text>
</comment>
<reference evidence="5 6" key="2">
    <citation type="journal article" date="2018" name="Plant J.">
        <title>The Physcomitrella patens chromosome-scale assembly reveals moss genome structure and evolution.</title>
        <authorList>
            <person name="Lang D."/>
            <person name="Ullrich K.K."/>
            <person name="Murat F."/>
            <person name="Fuchs J."/>
            <person name="Jenkins J."/>
            <person name="Haas F.B."/>
            <person name="Piednoel M."/>
            <person name="Gundlach H."/>
            <person name="Van Bel M."/>
            <person name="Meyberg R."/>
            <person name="Vives C."/>
            <person name="Morata J."/>
            <person name="Symeonidi A."/>
            <person name="Hiss M."/>
            <person name="Muchero W."/>
            <person name="Kamisugi Y."/>
            <person name="Saleh O."/>
            <person name="Blanc G."/>
            <person name="Decker E.L."/>
            <person name="van Gessel N."/>
            <person name="Grimwood J."/>
            <person name="Hayes R.D."/>
            <person name="Graham S.W."/>
            <person name="Gunter L.E."/>
            <person name="McDaniel S.F."/>
            <person name="Hoernstein S.N.W."/>
            <person name="Larsson A."/>
            <person name="Li F.W."/>
            <person name="Perroud P.F."/>
            <person name="Phillips J."/>
            <person name="Ranjan P."/>
            <person name="Rokshar D.S."/>
            <person name="Rothfels C.J."/>
            <person name="Schneider L."/>
            <person name="Shu S."/>
            <person name="Stevenson D.W."/>
            <person name="Thummler F."/>
            <person name="Tillich M."/>
            <person name="Villarreal Aguilar J.C."/>
            <person name="Widiez T."/>
            <person name="Wong G.K."/>
            <person name="Wymore A."/>
            <person name="Zhang Y."/>
            <person name="Zimmer A.D."/>
            <person name="Quatrano R.S."/>
            <person name="Mayer K.F.X."/>
            <person name="Goodstein D."/>
            <person name="Casacuberta J.M."/>
            <person name="Vandepoele K."/>
            <person name="Reski R."/>
            <person name="Cuming A.C."/>
            <person name="Tuskan G.A."/>
            <person name="Maumus F."/>
            <person name="Salse J."/>
            <person name="Schmutz J."/>
            <person name="Rensing S.A."/>
        </authorList>
    </citation>
    <scope>NUCLEOTIDE SEQUENCE [LARGE SCALE GENOMIC DNA]</scope>
    <source>
        <strain evidence="5 6">cv. Gransden 2004</strain>
    </source>
</reference>
<evidence type="ECO:0000256" key="1">
    <source>
        <dbReference type="ARBA" id="ARBA00007626"/>
    </source>
</evidence>
<dbReference type="PROSITE" id="PS50828">
    <property type="entry name" value="SMR"/>
    <property type="match status" value="1"/>
</dbReference>
<dbReference type="EnsemblPlants" id="Pp3c16_9880V3.2">
    <property type="protein sequence ID" value="Pp3c16_9880V3.2"/>
    <property type="gene ID" value="Pp3c16_9880"/>
</dbReference>
<dbReference type="AlphaFoldDB" id="A0A7I4BET5"/>
<dbReference type="InterPro" id="IPR002885">
    <property type="entry name" value="PPR_rpt"/>
</dbReference>
<evidence type="ECO:0000313" key="5">
    <source>
        <dbReference type="EnsemblPlants" id="Pp3c16_9880V3.2"/>
    </source>
</evidence>
<dbReference type="NCBIfam" id="TIGR00756">
    <property type="entry name" value="PPR"/>
    <property type="match status" value="1"/>
</dbReference>
<keyword evidence="2" id="KW-0677">Repeat</keyword>
<dbReference type="PANTHER" id="PTHR47447:SF15">
    <property type="entry name" value="OS02G0120000 PROTEIN"/>
    <property type="match status" value="1"/>
</dbReference>
<organism evidence="5 6">
    <name type="scientific">Physcomitrium patens</name>
    <name type="common">Spreading-leaved earth moss</name>
    <name type="synonym">Physcomitrella patens</name>
    <dbReference type="NCBI Taxonomy" id="3218"/>
    <lineage>
        <taxon>Eukaryota</taxon>
        <taxon>Viridiplantae</taxon>
        <taxon>Streptophyta</taxon>
        <taxon>Embryophyta</taxon>
        <taxon>Bryophyta</taxon>
        <taxon>Bryophytina</taxon>
        <taxon>Bryopsida</taxon>
        <taxon>Funariidae</taxon>
        <taxon>Funariales</taxon>
        <taxon>Funariaceae</taxon>
        <taxon>Physcomitrium</taxon>
    </lineage>
</organism>
<dbReference type="InterPro" id="IPR011990">
    <property type="entry name" value="TPR-like_helical_dom_sf"/>
</dbReference>
<dbReference type="EMBL" id="ABEU02000016">
    <property type="status" value="NOT_ANNOTATED_CDS"/>
    <property type="molecule type" value="Genomic_DNA"/>
</dbReference>
<dbReference type="SUPFAM" id="SSF160443">
    <property type="entry name" value="SMR domain-like"/>
    <property type="match status" value="1"/>
</dbReference>
<evidence type="ECO:0000256" key="3">
    <source>
        <dbReference type="PROSITE-ProRule" id="PRU00708"/>
    </source>
</evidence>
<dbReference type="PROSITE" id="PS51375">
    <property type="entry name" value="PPR"/>
    <property type="match status" value="1"/>
</dbReference>
<reference evidence="5 6" key="1">
    <citation type="journal article" date="2008" name="Science">
        <title>The Physcomitrella genome reveals evolutionary insights into the conquest of land by plants.</title>
        <authorList>
            <person name="Rensing S."/>
            <person name="Lang D."/>
            <person name="Zimmer A."/>
            <person name="Terry A."/>
            <person name="Salamov A."/>
            <person name="Shapiro H."/>
            <person name="Nishiyama T."/>
            <person name="Perroud P.-F."/>
            <person name="Lindquist E."/>
            <person name="Kamisugi Y."/>
            <person name="Tanahashi T."/>
            <person name="Sakakibara K."/>
            <person name="Fujita T."/>
            <person name="Oishi K."/>
            <person name="Shin-I T."/>
            <person name="Kuroki Y."/>
            <person name="Toyoda A."/>
            <person name="Suzuki Y."/>
            <person name="Hashimoto A."/>
            <person name="Yamaguchi K."/>
            <person name="Sugano A."/>
            <person name="Kohara Y."/>
            <person name="Fujiyama A."/>
            <person name="Anterola A."/>
            <person name="Aoki S."/>
            <person name="Ashton N."/>
            <person name="Barbazuk W.B."/>
            <person name="Barker E."/>
            <person name="Bennetzen J."/>
            <person name="Bezanilla M."/>
            <person name="Blankenship R."/>
            <person name="Cho S.H."/>
            <person name="Dutcher S."/>
            <person name="Estelle M."/>
            <person name="Fawcett J.A."/>
            <person name="Gundlach H."/>
            <person name="Hanada K."/>
            <person name="Heyl A."/>
            <person name="Hicks K.A."/>
            <person name="Hugh J."/>
            <person name="Lohr M."/>
            <person name="Mayer K."/>
            <person name="Melkozernov A."/>
            <person name="Murata T."/>
            <person name="Nelson D."/>
            <person name="Pils B."/>
            <person name="Prigge M."/>
            <person name="Reiss B."/>
            <person name="Renner T."/>
            <person name="Rombauts S."/>
            <person name="Rushton P."/>
            <person name="Sanderfoot A."/>
            <person name="Schween G."/>
            <person name="Shiu S.-H."/>
            <person name="Stueber K."/>
            <person name="Theodoulou F.L."/>
            <person name="Tu H."/>
            <person name="Van de Peer Y."/>
            <person name="Verrier P.J."/>
            <person name="Waters E."/>
            <person name="Wood A."/>
            <person name="Yang L."/>
            <person name="Cove D."/>
            <person name="Cuming A."/>
            <person name="Hasebe M."/>
            <person name="Lucas S."/>
            <person name="Mishler D.B."/>
            <person name="Reski R."/>
            <person name="Grigoriev I."/>
            <person name="Quatrano R.S."/>
            <person name="Boore J.L."/>
        </authorList>
    </citation>
    <scope>NUCLEOTIDE SEQUENCE [LARGE SCALE GENOMIC DNA]</scope>
    <source>
        <strain evidence="5 6">cv. Gransden 2004</strain>
    </source>
</reference>
<dbReference type="SMART" id="SM00463">
    <property type="entry name" value="SMR"/>
    <property type="match status" value="1"/>
</dbReference>
<feature type="repeat" description="PPR" evidence="3">
    <location>
        <begin position="186"/>
        <end position="220"/>
    </location>
</feature>
<sequence length="385" mass="43580">MPPSYWFGGREGCRELHNWRCWRSLCFGDNVYEAVRKETKYKWDANLHARIVAMVAKDEQLLANSSQLLEPRETLNLKQRAQLECALIECYIIQGLMNQAHESFLRICELPLAKSRSLGYRALVRGYSAAEKPVEAEKMLLEWKLTGYLPSVDDYKALLLGYGKLEMLSDMERITNDLQMIGMKLDTAGFNIMITAYCYAGRLERMVEIFQQMDEAGVRPSLVSWNALTKACRALAGVGLEVSGAMASPQTLFSRLYDEDASSEELSIVQLLLARGLPPECVVFSPDVWQLDLHNMSLGTASIMLPLWLDSLRDRFQLNHKPPLEVKLITGWGKHSKADVKAPVRKMIVAELEVLKSPFKPDSENRGALITRGHLLKKWLSTLPS</sequence>
<reference evidence="5" key="3">
    <citation type="submission" date="2020-12" db="UniProtKB">
        <authorList>
            <consortium name="EnsemblPlants"/>
        </authorList>
    </citation>
    <scope>IDENTIFICATION</scope>
</reference>
<dbReference type="Gramene" id="Pp3c16_9880V3.2">
    <property type="protein sequence ID" value="Pp3c16_9880V3.2"/>
    <property type="gene ID" value="Pp3c16_9880"/>
</dbReference>
<dbReference type="InterPro" id="IPR036063">
    <property type="entry name" value="Smr_dom_sf"/>
</dbReference>
<name>A0A7I4BET5_PHYPA</name>
<evidence type="ECO:0000259" key="4">
    <source>
        <dbReference type="PROSITE" id="PS50828"/>
    </source>
</evidence>